<dbReference type="SUPFAM" id="SSF53474">
    <property type="entry name" value="alpha/beta-Hydrolases"/>
    <property type="match status" value="1"/>
</dbReference>
<dbReference type="STRING" id="565033.GACE_1263"/>
<dbReference type="PANTHER" id="PTHR42103:SF2">
    <property type="entry name" value="AB HYDROLASE-1 DOMAIN-CONTAINING PROTEIN"/>
    <property type="match status" value="1"/>
</dbReference>
<evidence type="ECO:0000313" key="1">
    <source>
        <dbReference type="EMBL" id="AIY90304.1"/>
    </source>
</evidence>
<proteinExistence type="predicted"/>
<dbReference type="EMBL" id="CP009552">
    <property type="protein sequence ID" value="AIY90304.1"/>
    <property type="molecule type" value="Genomic_DNA"/>
</dbReference>
<dbReference type="InterPro" id="IPR029058">
    <property type="entry name" value="AB_hydrolase_fold"/>
</dbReference>
<dbReference type="AlphaFoldDB" id="A0A0A7GE78"/>
<accession>A0A0A7GE78</accession>
<dbReference type="Gene3D" id="3.40.50.1820">
    <property type="entry name" value="alpha/beta hydrolase"/>
    <property type="match status" value="1"/>
</dbReference>
<evidence type="ECO:0000313" key="2">
    <source>
        <dbReference type="Proteomes" id="UP000030624"/>
    </source>
</evidence>
<name>A0A0A7GE78_GEOAI</name>
<reference evidence="1 2" key="1">
    <citation type="journal article" date="2015" name="Appl. Environ. Microbiol.">
        <title>The Geoglobus acetivorans genome: Fe(III) reduction, acetate utilization, autotrophic growth, and degradation of aromatic compounds in a hyperthermophilic archaeon.</title>
        <authorList>
            <person name="Mardanov A.V."/>
            <person name="Slododkina G.B."/>
            <person name="Slobodkin A.I."/>
            <person name="Beletsky A.V."/>
            <person name="Gavrilov S.N."/>
            <person name="Kublanov I.V."/>
            <person name="Bonch-Osmolovskaya E.A."/>
            <person name="Skryabin K.G."/>
            <person name="Ravin N.V."/>
        </authorList>
    </citation>
    <scope>NUCLEOTIDE SEQUENCE [LARGE SCALE GENOMIC DNA]</scope>
    <source>
        <strain evidence="1 2">SBH6</strain>
    </source>
</reference>
<evidence type="ECO:0008006" key="3">
    <source>
        <dbReference type="Google" id="ProtNLM"/>
    </source>
</evidence>
<gene>
    <name evidence="1" type="ORF">GACE_1263</name>
</gene>
<dbReference type="RefSeq" id="WP_048092038.1">
    <property type="nucleotide sequence ID" value="NZ_CP009552.1"/>
</dbReference>
<dbReference type="HOGENOM" id="CLU_089548_0_0_2"/>
<dbReference type="KEGG" id="gac:GACE_1263"/>
<dbReference type="PANTHER" id="PTHR42103">
    <property type="entry name" value="ALPHA/BETA-HYDROLASES SUPERFAMILY PROTEIN"/>
    <property type="match status" value="1"/>
</dbReference>
<organism evidence="1 2">
    <name type="scientific">Geoglobus acetivorans</name>
    <dbReference type="NCBI Taxonomy" id="565033"/>
    <lineage>
        <taxon>Archaea</taxon>
        <taxon>Methanobacteriati</taxon>
        <taxon>Methanobacteriota</taxon>
        <taxon>Archaeoglobi</taxon>
        <taxon>Archaeoglobales</taxon>
        <taxon>Archaeoglobaceae</taxon>
        <taxon>Geoglobus</taxon>
    </lineage>
</organism>
<dbReference type="GeneID" id="24797843"/>
<sequence>MEIIHAGIRASYREAGNDAVLLCPPHPLMGGNRFDIRLERVSNALNEIGISTLSFDYKQPFRMGTGEIEDAKIMLDYLKERHNSVSVFGYSFGSVVASNIAEETKALILVSPLKKINSISLRDSPVPKLIVYAVRDEFVPYSESRKIIEMMSGPKRIVELDTDHFYTGTMDQLVNSVVEFMKSV</sequence>
<dbReference type="eggNOG" id="arCOG01652">
    <property type="taxonomic scope" value="Archaea"/>
</dbReference>
<protein>
    <recommendedName>
        <fullName evidence="3">Alpha/beta hydrolase</fullName>
    </recommendedName>
</protein>
<dbReference type="Proteomes" id="UP000030624">
    <property type="component" value="Chromosome"/>
</dbReference>